<evidence type="ECO:0000313" key="1">
    <source>
        <dbReference type="EMBL" id="AUB43071.1"/>
    </source>
</evidence>
<geneLocation type="plasmid" evidence="2">
    <name>pnfsy03</name>
</geneLocation>
<dbReference type="EMBL" id="CP024788">
    <property type="protein sequence ID" value="AUB43071.1"/>
    <property type="molecule type" value="Genomic_DNA"/>
</dbReference>
<dbReference type="Proteomes" id="UP000232003">
    <property type="component" value="Plasmid pNFSY03"/>
</dbReference>
<keyword evidence="1" id="KW-0614">Plasmid</keyword>
<dbReference type="KEGG" id="nfl:COO91_09229"/>
<name>A0A2K8T5Y1_9NOSO</name>
<keyword evidence="2" id="KW-1185">Reference proteome</keyword>
<dbReference type="AlphaFoldDB" id="A0A2K8T5Y1"/>
<organism evidence="1 2">
    <name type="scientific">Nostoc flagelliforme CCNUN1</name>
    <dbReference type="NCBI Taxonomy" id="2038116"/>
    <lineage>
        <taxon>Bacteria</taxon>
        <taxon>Bacillati</taxon>
        <taxon>Cyanobacteriota</taxon>
        <taxon>Cyanophyceae</taxon>
        <taxon>Nostocales</taxon>
        <taxon>Nostocaceae</taxon>
        <taxon>Nostoc</taxon>
    </lineage>
</organism>
<gene>
    <name evidence="1" type="ORF">COO91_09229</name>
</gene>
<protein>
    <submittedName>
        <fullName evidence="1">Uncharacterized protein</fullName>
    </submittedName>
</protein>
<sequence>MAIAALYWSYTDWFGYAEPITTGIISSLIGSNFLRIANTQMGIQNIRELIGAVAII</sequence>
<reference evidence="1 2" key="1">
    <citation type="submission" date="2017-11" db="EMBL/GenBank/DDBJ databases">
        <title>Complete genome of a free-living desiccation-tolerant cyanobacterium and its photosynthetic adaptation to extreme terrestrial habitat.</title>
        <authorList>
            <person name="Shang J."/>
        </authorList>
    </citation>
    <scope>NUCLEOTIDE SEQUENCE [LARGE SCALE GENOMIC DNA]</scope>
    <source>
        <strain evidence="1 2">CCNUN1</strain>
        <plasmid evidence="2">pnfsy03</plasmid>
    </source>
</reference>
<proteinExistence type="predicted"/>
<evidence type="ECO:0000313" key="2">
    <source>
        <dbReference type="Proteomes" id="UP000232003"/>
    </source>
</evidence>
<accession>A0A2K8T5Y1</accession>